<comment type="function">
    <text evidence="7">Required for the formation of a threonylcarbamoyl group on adenosine at position 37 (t(6)A37) in tRNAs that read codons beginning with adenine. Is involved in the transfer of the threonylcarbamoyl moiety of threonylcarbamoyl-AMP (TC-AMP) to the N6 group of A37, together with TsaE and TsaB. TsaD likely plays a direct catalytic role in this reaction.</text>
</comment>
<dbReference type="GO" id="GO:0002949">
    <property type="term" value="P:tRNA threonylcarbamoyladenosine modification"/>
    <property type="evidence" value="ECO:0007669"/>
    <property type="project" value="UniProtKB-UniRule"/>
</dbReference>
<dbReference type="Proteomes" id="UP000614410">
    <property type="component" value="Unassembled WGS sequence"/>
</dbReference>
<feature type="domain" description="Gcp-like" evidence="8">
    <location>
        <begin position="29"/>
        <end position="317"/>
    </location>
</feature>
<dbReference type="PANTHER" id="PTHR11735">
    <property type="entry name" value="TRNA N6-ADENOSINE THREONYLCARBAMOYLTRANSFERASE"/>
    <property type="match status" value="1"/>
</dbReference>
<organism evidence="9 10">
    <name type="scientific">Candidatus Amunia macphersoniae</name>
    <dbReference type="NCBI Taxonomy" id="3127014"/>
    <lineage>
        <taxon>Bacteria</taxon>
        <taxon>Bacillati</taxon>
        <taxon>Candidatus Dormiibacterota</taxon>
        <taxon>Candidatus Dormibacteria</taxon>
        <taxon>Candidatus Aeolococcales</taxon>
        <taxon>Candidatus Aeolococcaceae</taxon>
        <taxon>Candidatus Amunia</taxon>
    </lineage>
</organism>
<keyword evidence="3 7" id="KW-0479">Metal-binding</keyword>
<evidence type="ECO:0000256" key="6">
    <source>
        <dbReference type="ARBA" id="ARBA00048117"/>
    </source>
</evidence>
<evidence type="ECO:0000313" key="10">
    <source>
        <dbReference type="Proteomes" id="UP000614410"/>
    </source>
</evidence>
<comment type="subcellular location">
    <subcellularLocation>
        <location evidence="7">Cytoplasm</location>
    </subcellularLocation>
</comment>
<dbReference type="EC" id="2.3.1.234" evidence="7"/>
<dbReference type="FunFam" id="3.30.420.40:FF:000012">
    <property type="entry name" value="tRNA N6-adenosine threonylcarbamoyltransferase"/>
    <property type="match status" value="1"/>
</dbReference>
<feature type="binding site" evidence="7">
    <location>
        <position position="311"/>
    </location>
    <ligand>
        <name>Fe cation</name>
        <dbReference type="ChEBI" id="CHEBI:24875"/>
    </ligand>
</feature>
<evidence type="ECO:0000259" key="8">
    <source>
        <dbReference type="Pfam" id="PF00814"/>
    </source>
</evidence>
<evidence type="ECO:0000256" key="4">
    <source>
        <dbReference type="ARBA" id="ARBA00023004"/>
    </source>
</evidence>
<evidence type="ECO:0000256" key="3">
    <source>
        <dbReference type="ARBA" id="ARBA00022723"/>
    </source>
</evidence>
<keyword evidence="4 7" id="KW-0408">Iron</keyword>
<feature type="binding site" evidence="7">
    <location>
        <position position="117"/>
    </location>
    <ligand>
        <name>Fe cation</name>
        <dbReference type="ChEBI" id="CHEBI:24875"/>
    </ligand>
</feature>
<keyword evidence="5 7" id="KW-0012">Acyltransferase</keyword>
<feature type="binding site" evidence="7">
    <location>
        <begin position="140"/>
        <end position="144"/>
    </location>
    <ligand>
        <name>substrate</name>
    </ligand>
</feature>
<comment type="caution">
    <text evidence="9">The sequence shown here is derived from an EMBL/GenBank/DDBJ whole genome shotgun (WGS) entry which is preliminary data.</text>
</comment>
<evidence type="ECO:0000313" key="9">
    <source>
        <dbReference type="EMBL" id="MBJ7610438.1"/>
    </source>
</evidence>
<dbReference type="PANTHER" id="PTHR11735:SF6">
    <property type="entry name" value="TRNA N6-ADENOSINE THREONYLCARBAMOYLTRANSFERASE, MITOCHONDRIAL"/>
    <property type="match status" value="1"/>
</dbReference>
<dbReference type="GO" id="GO:0005506">
    <property type="term" value="F:iron ion binding"/>
    <property type="evidence" value="ECO:0007669"/>
    <property type="project" value="UniProtKB-UniRule"/>
</dbReference>
<feature type="binding site" evidence="7">
    <location>
        <position position="121"/>
    </location>
    <ligand>
        <name>Fe cation</name>
        <dbReference type="ChEBI" id="CHEBI:24875"/>
    </ligand>
</feature>
<dbReference type="AlphaFoldDB" id="A0A934KFS1"/>
<evidence type="ECO:0000256" key="5">
    <source>
        <dbReference type="ARBA" id="ARBA00023315"/>
    </source>
</evidence>
<dbReference type="Pfam" id="PF00814">
    <property type="entry name" value="TsaD"/>
    <property type="match status" value="1"/>
</dbReference>
<feature type="binding site" evidence="7">
    <location>
        <position position="173"/>
    </location>
    <ligand>
        <name>substrate</name>
    </ligand>
</feature>
<dbReference type="EMBL" id="JAEKNN010000062">
    <property type="protein sequence ID" value="MBJ7610438.1"/>
    <property type="molecule type" value="Genomic_DNA"/>
</dbReference>
<dbReference type="InterPro" id="IPR017861">
    <property type="entry name" value="KAE1/TsaD"/>
</dbReference>
<dbReference type="InterPro" id="IPR043129">
    <property type="entry name" value="ATPase_NBD"/>
</dbReference>
<gene>
    <name evidence="7 9" type="primary">tsaD</name>
    <name evidence="9" type="ORF">JF887_13550</name>
</gene>
<comment type="catalytic activity">
    <reaction evidence="6 7">
        <text>L-threonylcarbamoyladenylate + adenosine(37) in tRNA = N(6)-L-threonylcarbamoyladenosine(37) in tRNA + AMP + H(+)</text>
        <dbReference type="Rhea" id="RHEA:37059"/>
        <dbReference type="Rhea" id="RHEA-COMP:10162"/>
        <dbReference type="Rhea" id="RHEA-COMP:10163"/>
        <dbReference type="ChEBI" id="CHEBI:15378"/>
        <dbReference type="ChEBI" id="CHEBI:73682"/>
        <dbReference type="ChEBI" id="CHEBI:74411"/>
        <dbReference type="ChEBI" id="CHEBI:74418"/>
        <dbReference type="ChEBI" id="CHEBI:456215"/>
        <dbReference type="EC" id="2.3.1.234"/>
    </reaction>
</comment>
<comment type="cofactor">
    <cofactor evidence="7">
        <name>Fe(2+)</name>
        <dbReference type="ChEBI" id="CHEBI:29033"/>
    </cofactor>
    <text evidence="7">Binds 1 Fe(2+) ion per subunit.</text>
</comment>
<evidence type="ECO:0000256" key="2">
    <source>
        <dbReference type="ARBA" id="ARBA00022694"/>
    </source>
</evidence>
<dbReference type="GO" id="GO:0005737">
    <property type="term" value="C:cytoplasm"/>
    <property type="evidence" value="ECO:0007669"/>
    <property type="project" value="UniProtKB-SubCell"/>
</dbReference>
<dbReference type="PRINTS" id="PR00789">
    <property type="entry name" value="OSIALOPTASE"/>
</dbReference>
<accession>A0A934KFS1</accession>
<feature type="binding site" evidence="7">
    <location>
        <position position="186"/>
    </location>
    <ligand>
        <name>substrate</name>
    </ligand>
</feature>
<feature type="binding site" evidence="7">
    <location>
        <position position="285"/>
    </location>
    <ligand>
        <name>substrate</name>
    </ligand>
</feature>
<feature type="binding site" evidence="7">
    <location>
        <position position="190"/>
    </location>
    <ligand>
        <name>substrate</name>
    </ligand>
</feature>
<protein>
    <recommendedName>
        <fullName evidence="7">tRNA N6-adenosine threonylcarbamoyltransferase</fullName>
        <ecNumber evidence="7">2.3.1.234</ecNumber>
    </recommendedName>
    <alternativeName>
        <fullName evidence="7">N6-L-threonylcarbamoyladenine synthase</fullName>
        <shortName evidence="7">t(6)A synthase</shortName>
    </alternativeName>
    <alternativeName>
        <fullName evidence="7">t(6)A37 threonylcarbamoyladenosine biosynthesis protein TsaD</fullName>
    </alternativeName>
    <alternativeName>
        <fullName evidence="7">tRNA threonylcarbamoyladenosine biosynthesis protein TsaD</fullName>
    </alternativeName>
</protein>
<dbReference type="SUPFAM" id="SSF53067">
    <property type="entry name" value="Actin-like ATPase domain"/>
    <property type="match status" value="1"/>
</dbReference>
<sequence length="344" mass="35175">MEGVPALNLLAVETSCDETAAAVVRDGREVVSSVVSSQIALHAVHGGVVPDLAARAHLEAIGPVVDEALAGLAGGWDDVDAVAVTRGPGLAGCLLVGALYAQSAAVARGLPMVGVSHMAGHVYSAWLSDPSLEPPYLALVVSGGHSDVVALRDHGDAVRLVSTRDDAAGEAFDKAARLLGLGYPGGPAIERSAAAGDPSRYPLPRTRVAGAMSFSGLKTALRYTVRDLGLTALTDEGTPRDPAVVHDLAASFQLAVVDQLLHSLATTADRVHATRIAVVGGVAANSALRAAVQQHFTGLPVTLPPLSLCTDNAAMIGAAGWQRLRRCGPDLPGIAVDPTLDEYA</sequence>
<dbReference type="GO" id="GO:0061711">
    <property type="term" value="F:tRNA N(6)-L-threonylcarbamoyladenine synthase activity"/>
    <property type="evidence" value="ECO:0007669"/>
    <property type="project" value="UniProtKB-EC"/>
</dbReference>
<keyword evidence="2 7" id="KW-0819">tRNA processing</keyword>
<dbReference type="Gene3D" id="3.30.420.40">
    <property type="match status" value="2"/>
</dbReference>
<dbReference type="InterPro" id="IPR022450">
    <property type="entry name" value="TsaD"/>
</dbReference>
<name>A0A934KFS1_9BACT</name>
<evidence type="ECO:0000256" key="7">
    <source>
        <dbReference type="HAMAP-Rule" id="MF_01445"/>
    </source>
</evidence>
<evidence type="ECO:0000256" key="1">
    <source>
        <dbReference type="ARBA" id="ARBA00022679"/>
    </source>
</evidence>
<dbReference type="HAMAP" id="MF_01445">
    <property type="entry name" value="TsaD"/>
    <property type="match status" value="1"/>
</dbReference>
<dbReference type="NCBIfam" id="TIGR00329">
    <property type="entry name" value="gcp_kae1"/>
    <property type="match status" value="1"/>
</dbReference>
<dbReference type="NCBIfam" id="TIGR03723">
    <property type="entry name" value="T6A_TsaD_YgjD"/>
    <property type="match status" value="1"/>
</dbReference>
<reference evidence="9 10" key="1">
    <citation type="submission" date="2020-10" db="EMBL/GenBank/DDBJ databases">
        <title>Ca. Dormibacterota MAGs.</title>
        <authorList>
            <person name="Montgomery K."/>
        </authorList>
    </citation>
    <scope>NUCLEOTIDE SEQUENCE [LARGE SCALE GENOMIC DNA]</scope>
    <source>
        <strain evidence="9">Mitchell_Peninsula_5</strain>
    </source>
</reference>
<keyword evidence="7" id="KW-0963">Cytoplasm</keyword>
<proteinExistence type="inferred from homology"/>
<dbReference type="InterPro" id="IPR000905">
    <property type="entry name" value="Gcp-like_dom"/>
</dbReference>
<comment type="similarity">
    <text evidence="7">Belongs to the KAE1 / TsaD family.</text>
</comment>
<keyword evidence="1 7" id="KW-0808">Transferase</keyword>